<proteinExistence type="predicted"/>
<evidence type="ECO:0000313" key="2">
    <source>
        <dbReference type="EMBL" id="RDI42170.1"/>
    </source>
</evidence>
<dbReference type="OrthoDB" id="2354281at2"/>
<gene>
    <name evidence="2" type="ORF">DFR59_1059</name>
</gene>
<dbReference type="InterPro" id="IPR004360">
    <property type="entry name" value="Glyas_Fos-R_dOase_dom"/>
</dbReference>
<dbReference type="SUPFAM" id="SSF54593">
    <property type="entry name" value="Glyoxalase/Bleomycin resistance protein/Dihydroxybiphenyl dioxygenase"/>
    <property type="match status" value="1"/>
</dbReference>
<dbReference type="Proteomes" id="UP000255326">
    <property type="component" value="Unassembled WGS sequence"/>
</dbReference>
<organism evidence="2 3">
    <name type="scientific">Falsibacillus pallidus</name>
    <dbReference type="NCBI Taxonomy" id="493781"/>
    <lineage>
        <taxon>Bacteria</taxon>
        <taxon>Bacillati</taxon>
        <taxon>Bacillota</taxon>
        <taxon>Bacilli</taxon>
        <taxon>Bacillales</taxon>
        <taxon>Bacillaceae</taxon>
        <taxon>Falsibacillus</taxon>
    </lineage>
</organism>
<dbReference type="EMBL" id="QQAY01000005">
    <property type="protein sequence ID" value="RDI42170.1"/>
    <property type="molecule type" value="Genomic_DNA"/>
</dbReference>
<feature type="domain" description="Glyoxalase/fosfomycin resistance/dioxygenase" evidence="1">
    <location>
        <begin position="8"/>
        <end position="112"/>
    </location>
</feature>
<keyword evidence="2" id="KW-0223">Dioxygenase</keyword>
<dbReference type="AlphaFoldDB" id="A0A370GFT6"/>
<protein>
    <submittedName>
        <fullName evidence="2">Glyoxalase/bleomycin resistance protein/dioxygenase superfamily protein</fullName>
    </submittedName>
</protein>
<sequence>MNPILNQIGALFIPVSDIEKARDWYCDVLGVPAGGEILFGHLYILPMEGVNIVLDSKIYSEENTFKTPPFHLNTNDIEQAYKYMKEKNVELTTEVENGHWFNFKDPDGNHLMICKC</sequence>
<evidence type="ECO:0000313" key="3">
    <source>
        <dbReference type="Proteomes" id="UP000255326"/>
    </source>
</evidence>
<name>A0A370GFT6_9BACI</name>
<dbReference type="Gene3D" id="3.10.180.10">
    <property type="entry name" value="2,3-Dihydroxybiphenyl 1,2-Dioxygenase, domain 1"/>
    <property type="match status" value="1"/>
</dbReference>
<dbReference type="InterPro" id="IPR029068">
    <property type="entry name" value="Glyas_Bleomycin-R_OHBP_Dase"/>
</dbReference>
<keyword evidence="3" id="KW-1185">Reference proteome</keyword>
<dbReference type="Pfam" id="PF00903">
    <property type="entry name" value="Glyoxalase"/>
    <property type="match status" value="1"/>
</dbReference>
<dbReference type="GO" id="GO:0051213">
    <property type="term" value="F:dioxygenase activity"/>
    <property type="evidence" value="ECO:0007669"/>
    <property type="project" value="UniProtKB-KW"/>
</dbReference>
<evidence type="ECO:0000259" key="1">
    <source>
        <dbReference type="Pfam" id="PF00903"/>
    </source>
</evidence>
<dbReference type="RefSeq" id="WP_114745571.1">
    <property type="nucleotide sequence ID" value="NZ_QQAY01000005.1"/>
</dbReference>
<comment type="caution">
    <text evidence="2">The sequence shown here is derived from an EMBL/GenBank/DDBJ whole genome shotgun (WGS) entry which is preliminary data.</text>
</comment>
<keyword evidence="2" id="KW-0560">Oxidoreductase</keyword>
<accession>A0A370GFT6</accession>
<reference evidence="2 3" key="1">
    <citation type="submission" date="2018-07" db="EMBL/GenBank/DDBJ databases">
        <title>Genomic Encyclopedia of Type Strains, Phase IV (KMG-IV): sequencing the most valuable type-strain genomes for metagenomic binning, comparative biology and taxonomic classification.</title>
        <authorList>
            <person name="Goeker M."/>
        </authorList>
    </citation>
    <scope>NUCLEOTIDE SEQUENCE [LARGE SCALE GENOMIC DNA]</scope>
    <source>
        <strain evidence="2 3">DSM 25281</strain>
    </source>
</reference>